<gene>
    <name evidence="4" type="primary">Hypp5687</name>
    <name evidence="4" type="ORF">BLAG_LOCUS3403</name>
</gene>
<dbReference type="PANTHER" id="PTHR43397">
    <property type="entry name" value="ERGOTHIONEINE BIOSYNTHESIS PROTEIN 1"/>
    <property type="match status" value="1"/>
</dbReference>
<dbReference type="EMBL" id="OV696695">
    <property type="protein sequence ID" value="CAH1239011.1"/>
    <property type="molecule type" value="Genomic_DNA"/>
</dbReference>
<feature type="domain" description="Histidine-specific methyltransferase SAM-dependent" evidence="3">
    <location>
        <begin position="33"/>
        <end position="131"/>
    </location>
</feature>
<evidence type="ECO:0000313" key="5">
    <source>
        <dbReference type="Proteomes" id="UP000838412"/>
    </source>
</evidence>
<protein>
    <submittedName>
        <fullName evidence="4">Hypp5687 protein</fullName>
    </submittedName>
</protein>
<keyword evidence="1" id="KW-0489">Methyltransferase</keyword>
<dbReference type="PIRSF" id="PIRSF018005">
    <property type="entry name" value="UCP018005"/>
    <property type="match status" value="1"/>
</dbReference>
<dbReference type="InterPro" id="IPR029063">
    <property type="entry name" value="SAM-dependent_MTases_sf"/>
</dbReference>
<dbReference type="Proteomes" id="UP000838412">
    <property type="component" value="Chromosome 10"/>
</dbReference>
<evidence type="ECO:0000256" key="2">
    <source>
        <dbReference type="ARBA" id="ARBA00022679"/>
    </source>
</evidence>
<feature type="domain" description="Histidine-specific methyltransferase SAM-dependent" evidence="3">
    <location>
        <begin position="133"/>
        <end position="275"/>
    </location>
</feature>
<dbReference type="GO" id="GO:0008168">
    <property type="term" value="F:methyltransferase activity"/>
    <property type="evidence" value="ECO:0007669"/>
    <property type="project" value="UniProtKB-KW"/>
</dbReference>
<dbReference type="EMBL" id="OV696695">
    <property type="protein sequence ID" value="CAH1239012.1"/>
    <property type="molecule type" value="Genomic_DNA"/>
</dbReference>
<dbReference type="InterPro" id="IPR051128">
    <property type="entry name" value="EgtD_Methyltrsf_superfamily"/>
</dbReference>
<keyword evidence="5" id="KW-1185">Reference proteome</keyword>
<dbReference type="AlphaFoldDB" id="A0A8J9W3K4"/>
<dbReference type="GO" id="GO:0032259">
    <property type="term" value="P:methylation"/>
    <property type="evidence" value="ECO:0007669"/>
    <property type="project" value="UniProtKB-KW"/>
</dbReference>
<accession>A0A8J9W3K4</accession>
<keyword evidence="2" id="KW-0808">Transferase</keyword>
<proteinExistence type="predicted"/>
<dbReference type="InterPro" id="IPR017804">
    <property type="entry name" value="MeTrfase_EgtD-like"/>
</dbReference>
<dbReference type="OrthoDB" id="4190at2759"/>
<dbReference type="InterPro" id="IPR019257">
    <property type="entry name" value="MeTrfase_dom"/>
</dbReference>
<dbReference type="PANTHER" id="PTHR43397:SF1">
    <property type="entry name" value="ERGOTHIONEINE BIOSYNTHESIS PROTEIN 1"/>
    <property type="match status" value="1"/>
</dbReference>
<sequence length="280" mass="32080">MSRSMALVNRLTSITRPLMMICRQFSDVSADLKSVVSSLTSKRKHVPHWYLYDTRGSEIYEEIVRRSSTYQLWNHEYALLQTHVKDIVGKMSSPAMLVELGSGASSKTRPVIEALLERQTALTYVPVDIAKVQDRLVLGLDMNTDREAVVRAYVAENTRCPWLDNFIERLNKDFEADMDKMAFEDTVDFVENPADGDKPSYIQQYLRSSTAQRLHLKKPGLAIDFQAGERLYLSEGPNYSCKYSEHQVRRLAEKCNFAVEGFWADEEAKYCVVCLVPNEE</sequence>
<name>A0A8J9W3K4_BRALA</name>
<evidence type="ECO:0000256" key="1">
    <source>
        <dbReference type="ARBA" id="ARBA00022603"/>
    </source>
</evidence>
<dbReference type="Gene3D" id="3.40.50.150">
    <property type="entry name" value="Vaccinia Virus protein VP39"/>
    <property type="match status" value="1"/>
</dbReference>
<evidence type="ECO:0000259" key="3">
    <source>
        <dbReference type="Pfam" id="PF10017"/>
    </source>
</evidence>
<dbReference type="Pfam" id="PF10017">
    <property type="entry name" value="Methyltransf_33"/>
    <property type="match status" value="2"/>
</dbReference>
<reference evidence="4" key="1">
    <citation type="submission" date="2022-01" db="EMBL/GenBank/DDBJ databases">
        <authorList>
            <person name="Braso-Vives M."/>
        </authorList>
    </citation>
    <scope>NUCLEOTIDE SEQUENCE</scope>
</reference>
<evidence type="ECO:0000313" key="4">
    <source>
        <dbReference type="EMBL" id="CAH1239012.1"/>
    </source>
</evidence>
<organism evidence="4 5">
    <name type="scientific">Branchiostoma lanceolatum</name>
    <name type="common">Common lancelet</name>
    <name type="synonym">Amphioxus lanceolatum</name>
    <dbReference type="NCBI Taxonomy" id="7740"/>
    <lineage>
        <taxon>Eukaryota</taxon>
        <taxon>Metazoa</taxon>
        <taxon>Chordata</taxon>
        <taxon>Cephalochordata</taxon>
        <taxon>Leptocardii</taxon>
        <taxon>Amphioxiformes</taxon>
        <taxon>Branchiostomatidae</taxon>
        <taxon>Branchiostoma</taxon>
    </lineage>
</organism>